<dbReference type="EC" id="2.3.1.-" evidence="3"/>
<dbReference type="GO" id="GO:0016746">
    <property type="term" value="F:acyltransferase activity"/>
    <property type="evidence" value="ECO:0007669"/>
    <property type="project" value="UniProtKB-KW"/>
</dbReference>
<reference evidence="3 4" key="1">
    <citation type="submission" date="2023-03" db="EMBL/GenBank/DDBJ databases">
        <title>Strain FZY0004 represents a novel species in the genus Thalassospira isolated from seawater.</title>
        <authorList>
            <person name="Fu Z.-Y."/>
        </authorList>
    </citation>
    <scope>NUCLEOTIDE SEQUENCE [LARGE SCALE GENOMIC DNA]</scope>
    <source>
        <strain evidence="3 4">FZY0004</strain>
    </source>
</reference>
<organism evidence="3 4">
    <name type="scientific">Thalassospira aquimaris</name>
    <dbReference type="NCBI Taxonomy" id="3037796"/>
    <lineage>
        <taxon>Bacteria</taxon>
        <taxon>Pseudomonadati</taxon>
        <taxon>Pseudomonadota</taxon>
        <taxon>Alphaproteobacteria</taxon>
        <taxon>Rhodospirillales</taxon>
        <taxon>Thalassospiraceae</taxon>
        <taxon>Thalassospira</taxon>
    </lineage>
</organism>
<keyword evidence="4" id="KW-1185">Reference proteome</keyword>
<gene>
    <name evidence="3" type="ORF">P7680_11925</name>
</gene>
<protein>
    <submittedName>
        <fullName evidence="3">Acyltransferase</fullName>
        <ecNumber evidence="3">2.3.1.-</ecNumber>
    </submittedName>
</protein>
<dbReference type="PANTHER" id="PTHR23416">
    <property type="entry name" value="SIALIC ACID SYNTHASE-RELATED"/>
    <property type="match status" value="1"/>
</dbReference>
<comment type="caution">
    <text evidence="3">The sequence shown here is derived from an EMBL/GenBank/DDBJ whole genome shotgun (WGS) entry which is preliminary data.</text>
</comment>
<dbReference type="Proteomes" id="UP001529180">
    <property type="component" value="Unassembled WGS sequence"/>
</dbReference>
<proteinExistence type="inferred from homology"/>
<sequence length="178" mass="18383">MSLGFEKIGSVGIGSSTQISGRASLNAGRTGVIEIGNGCNIKAGVRLVSYGGKITLGNRVSIGENTVIYGHGDVNIGESTAIGPLTFVGSQEHIRSDQGPLRNTGEEFKEVIIGSGVIISAACVVTAGVSIGDKAFIGAGSLVFHSVPSGVLAFGSPCRPIQKIERNPLEGWNDEENW</sequence>
<dbReference type="InterPro" id="IPR011004">
    <property type="entry name" value="Trimer_LpxA-like_sf"/>
</dbReference>
<evidence type="ECO:0000313" key="4">
    <source>
        <dbReference type="Proteomes" id="UP001529180"/>
    </source>
</evidence>
<name>A0ABT6GC92_9PROT</name>
<dbReference type="InterPro" id="IPR051159">
    <property type="entry name" value="Hexapeptide_acetyltransf"/>
</dbReference>
<dbReference type="SUPFAM" id="SSF51161">
    <property type="entry name" value="Trimeric LpxA-like enzymes"/>
    <property type="match status" value="1"/>
</dbReference>
<evidence type="ECO:0000313" key="3">
    <source>
        <dbReference type="EMBL" id="MDG4719707.1"/>
    </source>
</evidence>
<evidence type="ECO:0000256" key="2">
    <source>
        <dbReference type="ARBA" id="ARBA00022679"/>
    </source>
</evidence>
<dbReference type="PANTHER" id="PTHR23416:SF23">
    <property type="entry name" value="ACETYLTRANSFERASE C18B11.09C-RELATED"/>
    <property type="match status" value="1"/>
</dbReference>
<dbReference type="CDD" id="cd04647">
    <property type="entry name" value="LbH_MAT_like"/>
    <property type="match status" value="1"/>
</dbReference>
<accession>A0ABT6GC92</accession>
<keyword evidence="3" id="KW-0012">Acyltransferase</keyword>
<evidence type="ECO:0000256" key="1">
    <source>
        <dbReference type="ARBA" id="ARBA00007274"/>
    </source>
</evidence>
<keyword evidence="2 3" id="KW-0808">Transferase</keyword>
<comment type="similarity">
    <text evidence="1">Belongs to the transferase hexapeptide repeat family.</text>
</comment>
<dbReference type="EMBL" id="JARSBO010000005">
    <property type="protein sequence ID" value="MDG4719707.1"/>
    <property type="molecule type" value="Genomic_DNA"/>
</dbReference>
<dbReference type="RefSeq" id="WP_114102779.1">
    <property type="nucleotide sequence ID" value="NZ_JARSBO010000005.1"/>
</dbReference>
<dbReference type="Gene3D" id="2.160.10.10">
    <property type="entry name" value="Hexapeptide repeat proteins"/>
    <property type="match status" value="1"/>
</dbReference>